<accession>A0ABS0QCI3</accession>
<evidence type="ECO:0000313" key="2">
    <source>
        <dbReference type="Proteomes" id="UP000625631"/>
    </source>
</evidence>
<evidence type="ECO:0000313" key="1">
    <source>
        <dbReference type="EMBL" id="MBH8560401.1"/>
    </source>
</evidence>
<name>A0ABS0QCI3_9BACT</name>
<gene>
    <name evidence="1" type="ORF">I7X13_20235</name>
</gene>
<comment type="caution">
    <text evidence="1">The sequence shown here is derived from an EMBL/GenBank/DDBJ whole genome shotgun (WGS) entry which is preliminary data.</text>
</comment>
<protein>
    <submittedName>
        <fullName evidence="1">Uncharacterized protein</fullName>
    </submittedName>
</protein>
<dbReference type="RefSeq" id="WP_198076875.1">
    <property type="nucleotide sequence ID" value="NZ_JAEDAE010000013.1"/>
</dbReference>
<reference evidence="1 2" key="1">
    <citation type="submission" date="2020-12" db="EMBL/GenBank/DDBJ databases">
        <title>Hymenobacter sp.</title>
        <authorList>
            <person name="Kim M.K."/>
        </authorList>
    </citation>
    <scope>NUCLEOTIDE SEQUENCE [LARGE SCALE GENOMIC DNA]</scope>
    <source>
        <strain evidence="1 2">BT442</strain>
    </source>
</reference>
<sequence length="144" mass="16069">MQRTEELLTTIRRARKRTGAILADGLFEAVIEQSKESGFAVVDGSALHNGRVLLTDDQLLDKVKLLAGGAPCLFLNLEMYVAPRLNDPGYLKQLVQKLVVMEPRQPIVFLLYSARVFSSFDAVYNQSPSTPQHTLNLADNQYFA</sequence>
<dbReference type="EMBL" id="JAEDAE010000013">
    <property type="protein sequence ID" value="MBH8560401.1"/>
    <property type="molecule type" value="Genomic_DNA"/>
</dbReference>
<keyword evidence="2" id="KW-1185">Reference proteome</keyword>
<organism evidence="1 2">
    <name type="scientific">Hymenobacter negativus</name>
    <dbReference type="NCBI Taxonomy" id="2795026"/>
    <lineage>
        <taxon>Bacteria</taxon>
        <taxon>Pseudomonadati</taxon>
        <taxon>Bacteroidota</taxon>
        <taxon>Cytophagia</taxon>
        <taxon>Cytophagales</taxon>
        <taxon>Hymenobacteraceae</taxon>
        <taxon>Hymenobacter</taxon>
    </lineage>
</organism>
<proteinExistence type="predicted"/>
<dbReference type="Proteomes" id="UP000625631">
    <property type="component" value="Unassembled WGS sequence"/>
</dbReference>